<dbReference type="Proteomes" id="UP001054837">
    <property type="component" value="Unassembled WGS sequence"/>
</dbReference>
<dbReference type="AlphaFoldDB" id="A0AAV4VEH2"/>
<keyword evidence="2" id="KW-1185">Reference proteome</keyword>
<feature type="non-terminal residue" evidence="1">
    <location>
        <position position="1"/>
    </location>
</feature>
<comment type="caution">
    <text evidence="1">The sequence shown here is derived from an EMBL/GenBank/DDBJ whole genome shotgun (WGS) entry which is preliminary data.</text>
</comment>
<reference evidence="1 2" key="1">
    <citation type="submission" date="2021-06" db="EMBL/GenBank/DDBJ databases">
        <title>Caerostris darwini draft genome.</title>
        <authorList>
            <person name="Kono N."/>
            <person name="Arakawa K."/>
        </authorList>
    </citation>
    <scope>NUCLEOTIDE SEQUENCE [LARGE SCALE GENOMIC DNA]</scope>
</reference>
<proteinExistence type="predicted"/>
<accession>A0AAV4VEH2</accession>
<dbReference type="EMBL" id="BPLQ01012914">
    <property type="protein sequence ID" value="GIY68680.1"/>
    <property type="molecule type" value="Genomic_DNA"/>
</dbReference>
<sequence>RERRAVKKATAKMLEEGLWKTKGLVLGYGMRGCWSEILTRRIPLRILTFSSIDSMGGRRWGKARKPSDAAPQNHFEKKFKFFREKLAKVFSPPSLQGVP</sequence>
<organism evidence="1 2">
    <name type="scientific">Caerostris darwini</name>
    <dbReference type="NCBI Taxonomy" id="1538125"/>
    <lineage>
        <taxon>Eukaryota</taxon>
        <taxon>Metazoa</taxon>
        <taxon>Ecdysozoa</taxon>
        <taxon>Arthropoda</taxon>
        <taxon>Chelicerata</taxon>
        <taxon>Arachnida</taxon>
        <taxon>Araneae</taxon>
        <taxon>Araneomorphae</taxon>
        <taxon>Entelegynae</taxon>
        <taxon>Araneoidea</taxon>
        <taxon>Araneidae</taxon>
        <taxon>Caerostris</taxon>
    </lineage>
</organism>
<evidence type="ECO:0000313" key="2">
    <source>
        <dbReference type="Proteomes" id="UP001054837"/>
    </source>
</evidence>
<evidence type="ECO:0000313" key="1">
    <source>
        <dbReference type="EMBL" id="GIY68680.1"/>
    </source>
</evidence>
<gene>
    <name evidence="1" type="ORF">CDAR_543691</name>
</gene>
<protein>
    <submittedName>
        <fullName evidence="1">Uncharacterized protein</fullName>
    </submittedName>
</protein>
<name>A0AAV4VEH2_9ARAC</name>